<reference evidence="1" key="1">
    <citation type="journal article" date="2020" name="Stud. Mycol.">
        <title>101 Dothideomycetes genomes: a test case for predicting lifestyles and emergence of pathogens.</title>
        <authorList>
            <person name="Haridas S."/>
            <person name="Albert R."/>
            <person name="Binder M."/>
            <person name="Bloem J."/>
            <person name="Labutti K."/>
            <person name="Salamov A."/>
            <person name="Andreopoulos B."/>
            <person name="Baker S."/>
            <person name="Barry K."/>
            <person name="Bills G."/>
            <person name="Bluhm B."/>
            <person name="Cannon C."/>
            <person name="Castanera R."/>
            <person name="Culley D."/>
            <person name="Daum C."/>
            <person name="Ezra D."/>
            <person name="Gonzalez J."/>
            <person name="Henrissat B."/>
            <person name="Kuo A."/>
            <person name="Liang C."/>
            <person name="Lipzen A."/>
            <person name="Lutzoni F."/>
            <person name="Magnuson J."/>
            <person name="Mondo S."/>
            <person name="Nolan M."/>
            <person name="Ohm R."/>
            <person name="Pangilinan J."/>
            <person name="Park H.-J."/>
            <person name="Ramirez L."/>
            <person name="Alfaro M."/>
            <person name="Sun H."/>
            <person name="Tritt A."/>
            <person name="Yoshinaga Y."/>
            <person name="Zwiers L.-H."/>
            <person name="Turgeon B."/>
            <person name="Goodwin S."/>
            <person name="Spatafora J."/>
            <person name="Crous P."/>
            <person name="Grigoriev I."/>
        </authorList>
    </citation>
    <scope>NUCLEOTIDE SEQUENCE</scope>
    <source>
        <strain evidence="1">ATCC 200398</strain>
    </source>
</reference>
<proteinExistence type="predicted"/>
<evidence type="ECO:0000313" key="2">
    <source>
        <dbReference type="Proteomes" id="UP000799755"/>
    </source>
</evidence>
<accession>A0ACB6Q8V6</accession>
<dbReference type="Proteomes" id="UP000799755">
    <property type="component" value="Unassembled WGS sequence"/>
</dbReference>
<organism evidence="1 2">
    <name type="scientific">Lindgomyces ingoldianus</name>
    <dbReference type="NCBI Taxonomy" id="673940"/>
    <lineage>
        <taxon>Eukaryota</taxon>
        <taxon>Fungi</taxon>
        <taxon>Dikarya</taxon>
        <taxon>Ascomycota</taxon>
        <taxon>Pezizomycotina</taxon>
        <taxon>Dothideomycetes</taxon>
        <taxon>Pleosporomycetidae</taxon>
        <taxon>Pleosporales</taxon>
        <taxon>Lindgomycetaceae</taxon>
        <taxon>Lindgomyces</taxon>
    </lineage>
</organism>
<gene>
    <name evidence="1" type="ORF">BDR25DRAFT_384715</name>
</gene>
<sequence>MAIAISFGDANYGLQAGIINGPVHAEFHPAPETPPNPSSTVPFRRDVDFVERGLILDQIHHKCATPGSWTALVGLGGVGKSQLAIEYTYRVRVRSPEIWVFWVHASNAARFEQSYRDIADSAKIPGRQNPKANIFKLLHDWLRDSQGRWILILDNLDDARFLVDAQVNGQSESDESWGASKPLRDYLPKSQNGVILITSRNREAALELVEQCDIIEVEPMDEVPSMALFKRKLENVEKKLGVEVDNKDLAELAAALEFMPLAIVQAAAYISERAPRCSVRQYLEQFRKSDRKRTTLLDHEGGWLRRDREAKNSIIIAWQISFNHIRQTRPSAADLLSLMSFFDRQGIPEALLKISTKQRDSQRYRKERDDGEWDDDDYSSQSSQGDEFEDDVVALDILPTLFPHAKLAITQQPKESYSLRDWASILYRTAWYAWEMGNGVEAEKMSFQAMKVRKKILGQEHEDTLSSMAMVGNQGRWDAAEELEVQVMETRKTKLGEDHPSTLTSMANLASTFWNQGRWDAAEELEVQVMETRKTKLGADHPSTLTSMANLASTLLNQGRWDAAEELFVQVMETSKTKLGADHPDTLASKANLASTYRNQGRWDAAEELDVQVMETRKTKLGADHPDTLISMANLASTLWSKGRWDAAEELFVQVMETNKLKLGVGHPSTLTSMANLASTYRNQGQWDAAEELEVQVMDTWKTKLGVDHPSTLTSMANLALTLWSQGRWDAAEELEVQVMETRKTKLGADHPDTLASMHNLSCTWKAIGRVTEAVRLMEECVQLQKRVLGVGHPHTLSSIKSLAKAKAKRNLLLSK</sequence>
<name>A0ACB6Q8V6_9PLEO</name>
<comment type="caution">
    <text evidence="1">The sequence shown here is derived from an EMBL/GenBank/DDBJ whole genome shotgun (WGS) entry which is preliminary data.</text>
</comment>
<evidence type="ECO:0000313" key="1">
    <source>
        <dbReference type="EMBL" id="KAF2463408.1"/>
    </source>
</evidence>
<keyword evidence="2" id="KW-1185">Reference proteome</keyword>
<dbReference type="EMBL" id="MU003551">
    <property type="protein sequence ID" value="KAF2463408.1"/>
    <property type="molecule type" value="Genomic_DNA"/>
</dbReference>
<protein>
    <submittedName>
        <fullName evidence="1">TPR-like protein</fullName>
    </submittedName>
</protein>